<feature type="signal peptide" evidence="1">
    <location>
        <begin position="1"/>
        <end position="18"/>
    </location>
</feature>
<dbReference type="STRING" id="112234.SAMN05421768_102579"/>
<gene>
    <name evidence="2" type="ORF">SAMN05421768_102579</name>
</gene>
<accession>A0A1N7I448</accession>
<evidence type="ECO:0000256" key="1">
    <source>
        <dbReference type="SAM" id="SignalP"/>
    </source>
</evidence>
<dbReference type="AlphaFoldDB" id="A0A1N7I448"/>
<feature type="chain" id="PRO_5013156589" description="Secreted protein" evidence="1">
    <location>
        <begin position="19"/>
        <end position="89"/>
    </location>
</feature>
<sequence length="89" mass="9979">MRLLMKNFFLLFNLFAVASFRPFTTKFMYLCAHEKIGLLIPVSAGVGKSGHHRAAKRITSVTREGRTSATESRYSSAVVKPGKLFAVQW</sequence>
<keyword evidence="1" id="KW-0732">Signal</keyword>
<proteinExistence type="predicted"/>
<evidence type="ECO:0000313" key="2">
    <source>
        <dbReference type="EMBL" id="SIS31816.1"/>
    </source>
</evidence>
<protein>
    <recommendedName>
        <fullName evidence="4">Secreted protein</fullName>
    </recommendedName>
</protein>
<reference evidence="2 3" key="1">
    <citation type="submission" date="2017-01" db="EMBL/GenBank/DDBJ databases">
        <authorList>
            <person name="Mah S.A."/>
            <person name="Swanson W.J."/>
            <person name="Moy G.W."/>
            <person name="Vacquier V.D."/>
        </authorList>
    </citation>
    <scope>NUCLEOTIDE SEQUENCE [LARGE SCALE GENOMIC DNA]</scope>
    <source>
        <strain evidence="2 3">DSM 16927</strain>
    </source>
</reference>
<name>A0A1N7I448_9FLAO</name>
<dbReference type="EMBL" id="FTNZ01000002">
    <property type="protein sequence ID" value="SIS31816.1"/>
    <property type="molecule type" value="Genomic_DNA"/>
</dbReference>
<evidence type="ECO:0008006" key="4">
    <source>
        <dbReference type="Google" id="ProtNLM"/>
    </source>
</evidence>
<dbReference type="Proteomes" id="UP000186106">
    <property type="component" value="Unassembled WGS sequence"/>
</dbReference>
<organism evidence="2 3">
    <name type="scientific">Chryseobacterium joostei</name>
    <dbReference type="NCBI Taxonomy" id="112234"/>
    <lineage>
        <taxon>Bacteria</taxon>
        <taxon>Pseudomonadati</taxon>
        <taxon>Bacteroidota</taxon>
        <taxon>Flavobacteriia</taxon>
        <taxon>Flavobacteriales</taxon>
        <taxon>Weeksellaceae</taxon>
        <taxon>Chryseobacterium group</taxon>
        <taxon>Chryseobacterium</taxon>
    </lineage>
</organism>
<evidence type="ECO:0000313" key="3">
    <source>
        <dbReference type="Proteomes" id="UP000186106"/>
    </source>
</evidence>